<protein>
    <recommendedName>
        <fullName evidence="4">Outer membrane protein beta-barrel domain-containing protein</fullName>
    </recommendedName>
</protein>
<evidence type="ECO:0000313" key="2">
    <source>
        <dbReference type="EMBL" id="MBE6266921.1"/>
    </source>
</evidence>
<evidence type="ECO:0008006" key="4">
    <source>
        <dbReference type="Google" id="ProtNLM"/>
    </source>
</evidence>
<dbReference type="AlphaFoldDB" id="A0A928BUK1"/>
<sequence>MIKLKTTVLAFMLGAFATGISAQSFNGMHKYDGEHKNELNAYLVGGNNVVVDWFGGAAVSYKRHITDRWHVGADAQAQLGKQLYSVDIQGGYRLPYKWMDFYIDGKAMYNRYHKWHTNETAFNLSVTWETPYFNLRVGESLITYHLLNARYTEPLTLTFGTGVSIRPRWNPWNIGLFFRNYDDFYYENWNINWGLNFYAPLTIVHKDMQLFGEFNVRPAGSMSQLASKYETSGKLGIKYVW</sequence>
<accession>A0A928BUK1</accession>
<evidence type="ECO:0000313" key="3">
    <source>
        <dbReference type="Proteomes" id="UP000763088"/>
    </source>
</evidence>
<name>A0A928BUK1_XYLRU</name>
<feature type="chain" id="PRO_5036904777" description="Outer membrane protein beta-barrel domain-containing protein" evidence="1">
    <location>
        <begin position="23"/>
        <end position="241"/>
    </location>
</feature>
<dbReference type="Proteomes" id="UP000763088">
    <property type="component" value="Unassembled WGS sequence"/>
</dbReference>
<gene>
    <name evidence="2" type="ORF">E7102_10740</name>
</gene>
<dbReference type="EMBL" id="SUYD01000013">
    <property type="protein sequence ID" value="MBE6266921.1"/>
    <property type="molecule type" value="Genomic_DNA"/>
</dbReference>
<reference evidence="2" key="1">
    <citation type="submission" date="2019-04" db="EMBL/GenBank/DDBJ databases">
        <title>Evolution of Biomass-Degrading Anaerobic Consortia Revealed by Metagenomics.</title>
        <authorList>
            <person name="Peng X."/>
        </authorList>
    </citation>
    <scope>NUCLEOTIDE SEQUENCE</scope>
    <source>
        <strain evidence="2">SIG141</strain>
    </source>
</reference>
<proteinExistence type="predicted"/>
<comment type="caution">
    <text evidence="2">The sequence shown here is derived from an EMBL/GenBank/DDBJ whole genome shotgun (WGS) entry which is preliminary data.</text>
</comment>
<evidence type="ECO:0000256" key="1">
    <source>
        <dbReference type="SAM" id="SignalP"/>
    </source>
</evidence>
<feature type="signal peptide" evidence="1">
    <location>
        <begin position="1"/>
        <end position="22"/>
    </location>
</feature>
<organism evidence="2 3">
    <name type="scientific">Xylanibacter ruminicola</name>
    <name type="common">Prevotella ruminicola</name>
    <dbReference type="NCBI Taxonomy" id="839"/>
    <lineage>
        <taxon>Bacteria</taxon>
        <taxon>Pseudomonadati</taxon>
        <taxon>Bacteroidota</taxon>
        <taxon>Bacteroidia</taxon>
        <taxon>Bacteroidales</taxon>
        <taxon>Prevotellaceae</taxon>
        <taxon>Xylanibacter</taxon>
    </lineage>
</organism>
<keyword evidence="1" id="KW-0732">Signal</keyword>